<dbReference type="InterPro" id="IPR009926">
    <property type="entry name" value="T3SS_YcgR_PilZN"/>
</dbReference>
<protein>
    <submittedName>
        <fullName evidence="3">C-di-GMP-binding flagellar brake protein YcgR, contains PilZNR and PilZ domains</fullName>
    </submittedName>
</protein>
<evidence type="ECO:0000259" key="2">
    <source>
        <dbReference type="Pfam" id="PF12945"/>
    </source>
</evidence>
<dbReference type="STRING" id="1121256.SAMN02746089_01040"/>
<keyword evidence="3" id="KW-0282">Flagellum</keyword>
<name>A0A1M4XKU1_9THEO</name>
<dbReference type="InterPro" id="IPR009875">
    <property type="entry name" value="PilZ_domain"/>
</dbReference>
<dbReference type="Proteomes" id="UP000184088">
    <property type="component" value="Unassembled WGS sequence"/>
</dbReference>
<keyword evidence="3" id="KW-0966">Cell projection</keyword>
<dbReference type="Pfam" id="PF12945">
    <property type="entry name" value="PilZNR"/>
    <property type="match status" value="1"/>
</dbReference>
<feature type="domain" description="PilZ" evidence="1">
    <location>
        <begin position="92"/>
        <end position="192"/>
    </location>
</feature>
<dbReference type="GO" id="GO:0035438">
    <property type="term" value="F:cyclic-di-GMP binding"/>
    <property type="evidence" value="ECO:0007669"/>
    <property type="project" value="InterPro"/>
</dbReference>
<dbReference type="OrthoDB" id="9783080at2"/>
<keyword evidence="3" id="KW-0969">Cilium</keyword>
<gene>
    <name evidence="3" type="ORF">SAMN02746089_01040</name>
</gene>
<dbReference type="Pfam" id="PF07238">
    <property type="entry name" value="PilZ"/>
    <property type="match status" value="1"/>
</dbReference>
<evidence type="ECO:0000313" key="3">
    <source>
        <dbReference type="EMBL" id="SHE93998.1"/>
    </source>
</evidence>
<accession>A0A1M4XKU1</accession>
<evidence type="ECO:0000313" key="4">
    <source>
        <dbReference type="Proteomes" id="UP000184088"/>
    </source>
</evidence>
<reference evidence="3 4" key="1">
    <citation type="submission" date="2016-11" db="EMBL/GenBank/DDBJ databases">
        <authorList>
            <person name="Jaros S."/>
            <person name="Januszkiewicz K."/>
            <person name="Wedrychowicz H."/>
        </authorList>
    </citation>
    <scope>NUCLEOTIDE SEQUENCE [LARGE SCALE GENOMIC DNA]</scope>
    <source>
        <strain evidence="3 4">DSM 17918</strain>
    </source>
</reference>
<organism evidence="3 4">
    <name type="scientific">Caldanaerobius fijiensis DSM 17918</name>
    <dbReference type="NCBI Taxonomy" id="1121256"/>
    <lineage>
        <taxon>Bacteria</taxon>
        <taxon>Bacillati</taxon>
        <taxon>Bacillota</taxon>
        <taxon>Clostridia</taxon>
        <taxon>Thermoanaerobacterales</taxon>
        <taxon>Thermoanaerobacteraceae</taxon>
        <taxon>Caldanaerobius</taxon>
    </lineage>
</organism>
<sequence>MDLTVGERLEISFEGNTYISQVQDVYDDGRYIISVPISRGYTVFIPLGERLKVRFFRPNGIYEFEAVLDSREKKENVEGLAIRKSGSIIRIQRRAYYRFQTVMDIKYKKNDDEDYRYGIIKDISGGGMRVVVDTALEPDDIIDILLPLGKDELNLKGKVIRSNKLDNGIELGICFINIDKWDREKIIKFIFENQRKRITKG</sequence>
<dbReference type="SUPFAM" id="SSF141371">
    <property type="entry name" value="PilZ domain-like"/>
    <property type="match status" value="1"/>
</dbReference>
<dbReference type="RefSeq" id="WP_073342322.1">
    <property type="nucleotide sequence ID" value="NZ_FQVH01000008.1"/>
</dbReference>
<dbReference type="EMBL" id="FQVH01000008">
    <property type="protein sequence ID" value="SHE93998.1"/>
    <property type="molecule type" value="Genomic_DNA"/>
</dbReference>
<dbReference type="AlphaFoldDB" id="A0A1M4XKU1"/>
<feature type="domain" description="Type III secretion system flagellar brake protein YcgR PilZN" evidence="2">
    <location>
        <begin position="5"/>
        <end position="82"/>
    </location>
</feature>
<evidence type="ECO:0000259" key="1">
    <source>
        <dbReference type="Pfam" id="PF07238"/>
    </source>
</evidence>
<proteinExistence type="predicted"/>
<dbReference type="Gene3D" id="2.40.10.220">
    <property type="entry name" value="predicted glycosyltransferase like domains"/>
    <property type="match status" value="1"/>
</dbReference>
<keyword evidence="4" id="KW-1185">Reference proteome</keyword>